<organism evidence="1 2">
    <name type="scientific">Bacillus safensis</name>
    <dbReference type="NCBI Taxonomy" id="561879"/>
    <lineage>
        <taxon>Bacteria</taxon>
        <taxon>Bacillati</taxon>
        <taxon>Bacillota</taxon>
        <taxon>Bacilli</taxon>
        <taxon>Bacillales</taxon>
        <taxon>Bacillaceae</taxon>
        <taxon>Bacillus</taxon>
    </lineage>
</organism>
<name>A0A1L6ZJA1_BACIA</name>
<dbReference type="RefSeq" id="WP_075622672.1">
    <property type="nucleotide sequence ID" value="NZ_CP015607.1"/>
</dbReference>
<accession>A0A1L6ZJA1</accession>
<dbReference type="GO" id="GO:0003700">
    <property type="term" value="F:DNA-binding transcription factor activity"/>
    <property type="evidence" value="ECO:0007669"/>
    <property type="project" value="InterPro"/>
</dbReference>
<dbReference type="InterPro" id="IPR013325">
    <property type="entry name" value="RNA_pol_sigma_r2"/>
</dbReference>
<dbReference type="EMBL" id="CP015607">
    <property type="protein sequence ID" value="APT46596.1"/>
    <property type="molecule type" value="Genomic_DNA"/>
</dbReference>
<protein>
    <recommendedName>
        <fullName evidence="3">RNA polymerase sigma-70 region 2 domain-containing protein</fullName>
    </recommendedName>
</protein>
<proteinExistence type="predicted"/>
<dbReference type="SUPFAM" id="SSF88946">
    <property type="entry name" value="Sigma2 domain of RNA polymerase sigma factors"/>
    <property type="match status" value="1"/>
</dbReference>
<evidence type="ECO:0000313" key="1">
    <source>
        <dbReference type="EMBL" id="APT46596.1"/>
    </source>
</evidence>
<dbReference type="Proteomes" id="UP000185426">
    <property type="component" value="Chromosome"/>
</dbReference>
<dbReference type="AlphaFoldDB" id="A0A1L6ZJA1"/>
<reference evidence="1 2" key="1">
    <citation type="submission" date="2016-05" db="EMBL/GenBank/DDBJ databases">
        <title>Complete Genome and Methylome Analysis of Psychrotrophic Bacterial Isolates from Antarctic Lake Untersee.</title>
        <authorList>
            <person name="Fomenkov A."/>
            <person name="Akimov V.N."/>
            <person name="Vasilyeva L.V."/>
            <person name="Andersen D."/>
            <person name="Vincze T."/>
            <person name="Roberts R.J."/>
        </authorList>
    </citation>
    <scope>NUCLEOTIDE SEQUENCE [LARGE SCALE GENOMIC DNA]</scope>
    <source>
        <strain evidence="1 2">U14-5</strain>
    </source>
</reference>
<evidence type="ECO:0008006" key="3">
    <source>
        <dbReference type="Google" id="ProtNLM"/>
    </source>
</evidence>
<evidence type="ECO:0000313" key="2">
    <source>
        <dbReference type="Proteomes" id="UP000185426"/>
    </source>
</evidence>
<sequence>MKQLESTQLTNAQIDALAMQYKSTGDELTFNELMAAVQDLADHIAWKMYSRSRGLHLDKSIYEQEAYLAVYFSIESYDSAKGSYFTAHLKRNIEWRIQDNIFKNSQRKIQQFHTQALSLDVMVDDETFLDVVEEQVATSIDLVFDAVSDNVNPDHSPNIISLTNEIIAGFSQEASEDDKAIIETTFAVILSASEEAGDIKRKVTKALTDTLGVTAATARKKKSRAFARLEKYAATKNFNLDMSQF</sequence>
<dbReference type="GO" id="GO:0006352">
    <property type="term" value="P:DNA-templated transcription initiation"/>
    <property type="evidence" value="ECO:0007669"/>
    <property type="project" value="InterPro"/>
</dbReference>
<gene>
    <name evidence="1" type="ORF">BSA145_12500</name>
</gene>